<evidence type="ECO:0000313" key="5">
    <source>
        <dbReference type="EMBL" id="QKG23271.1"/>
    </source>
</evidence>
<evidence type="ECO:0000259" key="4">
    <source>
        <dbReference type="PROSITE" id="PS51819"/>
    </source>
</evidence>
<dbReference type="InterPro" id="IPR029068">
    <property type="entry name" value="Glyas_Bleomycin-R_OHBP_Dase"/>
</dbReference>
<gene>
    <name evidence="5" type="ORF">ACTIVE_4914</name>
</gene>
<organism evidence="5 6">
    <name type="scientific">Actinomadura verrucosospora</name>
    <dbReference type="NCBI Taxonomy" id="46165"/>
    <lineage>
        <taxon>Bacteria</taxon>
        <taxon>Bacillati</taxon>
        <taxon>Actinomycetota</taxon>
        <taxon>Actinomycetes</taxon>
        <taxon>Streptosporangiales</taxon>
        <taxon>Thermomonosporaceae</taxon>
        <taxon>Actinomadura</taxon>
    </lineage>
</organism>
<proteinExistence type="inferred from homology"/>
<dbReference type="Pfam" id="PF00903">
    <property type="entry name" value="Glyoxalase"/>
    <property type="match status" value="1"/>
</dbReference>
<evidence type="ECO:0000313" key="6">
    <source>
        <dbReference type="Proteomes" id="UP000501240"/>
    </source>
</evidence>
<feature type="domain" description="VOC" evidence="4">
    <location>
        <begin position="13"/>
        <end position="127"/>
    </location>
</feature>
<dbReference type="SUPFAM" id="SSF54593">
    <property type="entry name" value="Glyoxalase/Bleomycin resistance protein/Dihydroxybiphenyl dioxygenase"/>
    <property type="match status" value="1"/>
</dbReference>
<dbReference type="InterPro" id="IPR000335">
    <property type="entry name" value="Bleomycin-R"/>
</dbReference>
<protein>
    <recommendedName>
        <fullName evidence="2">Bleomycin resistance protein</fullName>
    </recommendedName>
</protein>
<evidence type="ECO:0000256" key="3">
    <source>
        <dbReference type="ARBA" id="ARBA00023251"/>
    </source>
</evidence>
<sequence>MHAAGETMDGQVNVERVAPVIPVRNLAAALDRYRDMGFSVHRADEDPHYGFVDRGPVSLHLTQWDEHDPARTGAALYLYVSDADALHAEWKRAGVPGRLSEPNNTPYGLREFAYVDPDGTLHRVGSPIA</sequence>
<dbReference type="PROSITE" id="PS51819">
    <property type="entry name" value="VOC"/>
    <property type="match status" value="1"/>
</dbReference>
<dbReference type="EMBL" id="CP053892">
    <property type="protein sequence ID" value="QKG23271.1"/>
    <property type="molecule type" value="Genomic_DNA"/>
</dbReference>
<dbReference type="InterPro" id="IPR004360">
    <property type="entry name" value="Glyas_Fos-R_dOase_dom"/>
</dbReference>
<keyword evidence="3" id="KW-0046">Antibiotic resistance</keyword>
<keyword evidence="6" id="KW-1185">Reference proteome</keyword>
<evidence type="ECO:0000256" key="1">
    <source>
        <dbReference type="ARBA" id="ARBA00011051"/>
    </source>
</evidence>
<dbReference type="AlphaFoldDB" id="A0A7D3W0I7"/>
<evidence type="ECO:0000256" key="2">
    <source>
        <dbReference type="ARBA" id="ARBA00021572"/>
    </source>
</evidence>
<dbReference type="Proteomes" id="UP000501240">
    <property type="component" value="Chromosome"/>
</dbReference>
<comment type="similarity">
    <text evidence="1">Belongs to the bleomycin resistance protein family.</text>
</comment>
<dbReference type="InterPro" id="IPR037523">
    <property type="entry name" value="VOC_core"/>
</dbReference>
<reference evidence="5 6" key="1">
    <citation type="submission" date="2020-05" db="EMBL/GenBank/DDBJ databases">
        <title>Actinomadura verrucosospora NRRL-B18236 (PFL_A860) Genome sequencing and assembly.</title>
        <authorList>
            <person name="Samborskyy M."/>
        </authorList>
    </citation>
    <scope>NUCLEOTIDE SEQUENCE [LARGE SCALE GENOMIC DNA]</scope>
    <source>
        <strain evidence="5 6">NRRL:B18236</strain>
    </source>
</reference>
<dbReference type="GO" id="GO:0046677">
    <property type="term" value="P:response to antibiotic"/>
    <property type="evidence" value="ECO:0007669"/>
    <property type="project" value="UniProtKB-KW"/>
</dbReference>
<dbReference type="Gene3D" id="3.10.180.10">
    <property type="entry name" value="2,3-Dihydroxybiphenyl 1,2-Dioxygenase, domain 1"/>
    <property type="match status" value="1"/>
</dbReference>
<accession>A0A7D3W0I7</accession>
<name>A0A7D3W0I7_ACTVE</name>
<dbReference type="CDD" id="cd08349">
    <property type="entry name" value="BLMA_like"/>
    <property type="match status" value="1"/>
</dbReference>